<dbReference type="AlphaFoldDB" id="A0A9X2P710"/>
<dbReference type="RefSeq" id="WP_258422206.1">
    <property type="nucleotide sequence ID" value="NZ_JANSUY010000002.1"/>
</dbReference>
<feature type="transmembrane region" description="Helical" evidence="6">
    <location>
        <begin position="335"/>
        <end position="362"/>
    </location>
</feature>
<accession>A0A9X2P710</accession>
<evidence type="ECO:0000256" key="1">
    <source>
        <dbReference type="ARBA" id="ARBA00004141"/>
    </source>
</evidence>
<comment type="caution">
    <text evidence="7">The sequence shown here is derived from an EMBL/GenBank/DDBJ whole genome shotgun (WGS) entry which is preliminary data.</text>
</comment>
<organism evidence="7 8">
    <name type="scientific">Aquiflexum gelatinilyticum</name>
    <dbReference type="NCBI Taxonomy" id="2961943"/>
    <lineage>
        <taxon>Bacteria</taxon>
        <taxon>Pseudomonadati</taxon>
        <taxon>Bacteroidota</taxon>
        <taxon>Cytophagia</taxon>
        <taxon>Cytophagales</taxon>
        <taxon>Cyclobacteriaceae</taxon>
        <taxon>Aquiflexum</taxon>
    </lineage>
</organism>
<dbReference type="PANTHER" id="PTHR21716:SF4">
    <property type="entry name" value="TRANSMEMBRANE PROTEIN 245"/>
    <property type="match status" value="1"/>
</dbReference>
<feature type="transmembrane region" description="Helical" evidence="6">
    <location>
        <begin position="246"/>
        <end position="266"/>
    </location>
</feature>
<comment type="subcellular location">
    <subcellularLocation>
        <location evidence="1">Membrane</location>
        <topology evidence="1">Multi-pass membrane protein</topology>
    </subcellularLocation>
</comment>
<feature type="transmembrane region" description="Helical" evidence="6">
    <location>
        <begin position="272"/>
        <end position="297"/>
    </location>
</feature>
<evidence type="ECO:0000256" key="6">
    <source>
        <dbReference type="SAM" id="Phobius"/>
    </source>
</evidence>
<evidence type="ECO:0000256" key="4">
    <source>
        <dbReference type="ARBA" id="ARBA00022989"/>
    </source>
</evidence>
<keyword evidence="5 6" id="KW-0472">Membrane</keyword>
<feature type="transmembrane region" description="Helical" evidence="6">
    <location>
        <begin position="92"/>
        <end position="115"/>
    </location>
</feature>
<evidence type="ECO:0000256" key="2">
    <source>
        <dbReference type="ARBA" id="ARBA00009773"/>
    </source>
</evidence>
<keyword evidence="3 6" id="KW-0812">Transmembrane</keyword>
<dbReference type="GO" id="GO:0016020">
    <property type="term" value="C:membrane"/>
    <property type="evidence" value="ECO:0007669"/>
    <property type="project" value="UniProtKB-SubCell"/>
</dbReference>
<dbReference type="InterPro" id="IPR002549">
    <property type="entry name" value="AI-2E-like"/>
</dbReference>
<gene>
    <name evidence="7" type="ORF">NU887_04710</name>
</gene>
<proteinExistence type="inferred from homology"/>
<feature type="transmembrane region" description="Helical" evidence="6">
    <location>
        <begin position="62"/>
        <end position="80"/>
    </location>
</feature>
<reference evidence="7" key="1">
    <citation type="submission" date="2022-08" db="EMBL/GenBank/DDBJ databases">
        <authorList>
            <person name="Zhang D."/>
        </authorList>
    </citation>
    <scope>NUCLEOTIDE SEQUENCE</scope>
    <source>
        <strain evidence="7">XJ19-11</strain>
    </source>
</reference>
<keyword evidence="8" id="KW-1185">Reference proteome</keyword>
<sequence length="378" mass="40725">MPFHCQRTLTLDSETQTFSNLYGKELARIQPKNQDQPCCLSFSAIACARSDIGLVFFILEPFITPLVWAAVLATTFYPLHVRLSRRLKGKNALSATIIALTLLLLIIGPGVWLLIATADEFKELVNAYRSNDLHIPPPADKVAEWPIIGKKIYGLWAEASASLSQTLTNHQEEIKPYLLKFLDLLKSSAKGLLLFSLSIGISGVMLAYAKEGTQMLKTIFTKLAGKMGEDMAEIAEVTIRNVVKGILGVALIQAIFAGVGLVVAGIPFAGVWILICLILSIVQIGILPVSIGTIIYIWGTADSLTATLFTVWMIAAGLLDNFLKPILLGKGAPAPMAIVFMGAIGGFIFSGFIGLFTGAIILTLGYKLAVGWLAGESE</sequence>
<keyword evidence="4 6" id="KW-1133">Transmembrane helix</keyword>
<evidence type="ECO:0000313" key="7">
    <source>
        <dbReference type="EMBL" id="MCR9014324.1"/>
    </source>
</evidence>
<evidence type="ECO:0000256" key="5">
    <source>
        <dbReference type="ARBA" id="ARBA00023136"/>
    </source>
</evidence>
<dbReference type="EMBL" id="JANSUY010000002">
    <property type="protein sequence ID" value="MCR9014324.1"/>
    <property type="molecule type" value="Genomic_DNA"/>
</dbReference>
<dbReference type="PANTHER" id="PTHR21716">
    <property type="entry name" value="TRANSMEMBRANE PROTEIN"/>
    <property type="match status" value="1"/>
</dbReference>
<dbReference type="Pfam" id="PF01594">
    <property type="entry name" value="AI-2E_transport"/>
    <property type="match status" value="1"/>
</dbReference>
<dbReference type="Proteomes" id="UP001142175">
    <property type="component" value="Unassembled WGS sequence"/>
</dbReference>
<feature type="transmembrane region" description="Helical" evidence="6">
    <location>
        <begin position="304"/>
        <end position="323"/>
    </location>
</feature>
<evidence type="ECO:0000256" key="3">
    <source>
        <dbReference type="ARBA" id="ARBA00022692"/>
    </source>
</evidence>
<comment type="similarity">
    <text evidence="2">Belongs to the autoinducer-2 exporter (AI-2E) (TC 2.A.86) family.</text>
</comment>
<protein>
    <submittedName>
        <fullName evidence="7">AI-2E family transporter</fullName>
    </submittedName>
</protein>
<evidence type="ECO:0000313" key="8">
    <source>
        <dbReference type="Proteomes" id="UP001142175"/>
    </source>
</evidence>
<name>A0A9X2P710_9BACT</name>